<feature type="domain" description="Brix" evidence="21">
    <location>
        <begin position="526"/>
        <end position="707"/>
    </location>
</feature>
<evidence type="ECO:0000256" key="16">
    <source>
        <dbReference type="ARBA" id="ARBA00080849"/>
    </source>
</evidence>
<evidence type="ECO:0000256" key="15">
    <source>
        <dbReference type="ARBA" id="ARBA00079087"/>
    </source>
</evidence>
<dbReference type="GO" id="GO:0160147">
    <property type="term" value="F:tRNA pseudouridine(38-40) synthase activity"/>
    <property type="evidence" value="ECO:0007669"/>
    <property type="project" value="UniProtKB-EC"/>
</dbReference>
<dbReference type="FunFam" id="3.30.70.580:FF:000002">
    <property type="entry name" value="tRNA pseudouridine synthase"/>
    <property type="match status" value="1"/>
</dbReference>
<keyword evidence="4" id="KW-0507">mRNA processing</keyword>
<dbReference type="FunFam" id="3.40.50.10480:FF:000001">
    <property type="entry name" value="IMP4, U3 small nucleolar ribonucleoprotein"/>
    <property type="match status" value="1"/>
</dbReference>
<evidence type="ECO:0000256" key="1">
    <source>
        <dbReference type="ARBA" id="ARBA00001166"/>
    </source>
</evidence>
<dbReference type="GO" id="GO:0031119">
    <property type="term" value="P:tRNA pseudouridine synthesis"/>
    <property type="evidence" value="ECO:0007669"/>
    <property type="project" value="InterPro"/>
</dbReference>
<dbReference type="Gene3D" id="3.40.50.10480">
    <property type="entry name" value="Probable brix-domain ribosomal biogenesis protein"/>
    <property type="match status" value="1"/>
</dbReference>
<evidence type="ECO:0000256" key="20">
    <source>
        <dbReference type="SAM" id="MobiDB-lite"/>
    </source>
</evidence>
<dbReference type="Pfam" id="PF01416">
    <property type="entry name" value="PseudoU_synth_1"/>
    <property type="match status" value="1"/>
</dbReference>
<dbReference type="InterPro" id="IPR007109">
    <property type="entry name" value="Brix"/>
</dbReference>
<dbReference type="InterPro" id="IPR020095">
    <property type="entry name" value="PsdUridine_synth_TruA_C"/>
</dbReference>
<evidence type="ECO:0000256" key="4">
    <source>
        <dbReference type="ARBA" id="ARBA00022664"/>
    </source>
</evidence>
<dbReference type="PANTHER" id="PTHR22734">
    <property type="entry name" value="U3 SMALL NUCLEOLAR RIBONUCLEOPROTEIN PROTEIN IMP4"/>
    <property type="match status" value="1"/>
</dbReference>
<reference evidence="23" key="1">
    <citation type="submission" date="2024-02" db="UniProtKB">
        <authorList>
            <consortium name="WormBaseParasite"/>
        </authorList>
    </citation>
    <scope>IDENTIFICATION</scope>
</reference>
<evidence type="ECO:0000256" key="19">
    <source>
        <dbReference type="PIRSR" id="PIRSR641708-2"/>
    </source>
</evidence>
<dbReference type="InterPro" id="IPR041708">
    <property type="entry name" value="PUS1/PUS2-like"/>
</dbReference>
<evidence type="ECO:0000256" key="18">
    <source>
        <dbReference type="PIRSR" id="PIRSR641708-1"/>
    </source>
</evidence>
<feature type="active site" description="Nucleophile" evidence="18">
    <location>
        <position position="127"/>
    </location>
</feature>
<name>A0AAF5DEF0_STRER</name>
<proteinExistence type="inferred from homology"/>
<dbReference type="NCBIfam" id="TIGR00071">
    <property type="entry name" value="hisT_truA"/>
    <property type="match status" value="1"/>
</dbReference>
<evidence type="ECO:0000256" key="11">
    <source>
        <dbReference type="ARBA" id="ARBA00064589"/>
    </source>
</evidence>
<feature type="binding site" evidence="19">
    <location>
        <position position="186"/>
    </location>
    <ligand>
        <name>substrate</name>
    </ligand>
</feature>
<dbReference type="InterPro" id="IPR020097">
    <property type="entry name" value="PsdUridine_synth_TruA_a/b_dom"/>
</dbReference>
<dbReference type="SMART" id="SM00879">
    <property type="entry name" value="Brix"/>
    <property type="match status" value="1"/>
</dbReference>
<dbReference type="Proteomes" id="UP000035681">
    <property type="component" value="Unplaced"/>
</dbReference>
<dbReference type="GO" id="GO:0042134">
    <property type="term" value="F:rRNA primary transcript binding"/>
    <property type="evidence" value="ECO:0007669"/>
    <property type="project" value="InterPro"/>
</dbReference>
<comment type="subunit">
    <text evidence="11">Monomer. Forms a complex with RARG and the SRA1 RNA in the nucleus.</text>
</comment>
<evidence type="ECO:0000256" key="10">
    <source>
        <dbReference type="ARBA" id="ARBA00053709"/>
    </source>
</evidence>
<comment type="subcellular location">
    <subcellularLocation>
        <location evidence="2">Nucleus</location>
    </subcellularLocation>
</comment>
<protein>
    <recommendedName>
        <fullName evidence="13">Pseudouridylate synthase 1 homolog</fullName>
        <ecNumber evidence="12">5.4.99.12</ecNumber>
    </recommendedName>
    <alternativeName>
        <fullName evidence="14">tRNA pseudouridine synthase 1</fullName>
    </alternativeName>
    <alternativeName>
        <fullName evidence="17">tRNA pseudouridine(38-40) synthase</fullName>
    </alternativeName>
    <alternativeName>
        <fullName evidence="15">tRNA pseudouridylate synthase I</fullName>
    </alternativeName>
    <alternativeName>
        <fullName evidence="16">tRNA-uridine isomerase I</fullName>
    </alternativeName>
</protein>
<keyword evidence="7" id="KW-0539">Nucleus</keyword>
<evidence type="ECO:0000313" key="22">
    <source>
        <dbReference type="Proteomes" id="UP000035681"/>
    </source>
</evidence>
<dbReference type="GO" id="GO:0005654">
    <property type="term" value="C:nucleoplasm"/>
    <property type="evidence" value="ECO:0007669"/>
    <property type="project" value="UniProtKB-ARBA"/>
</dbReference>
<sequence length="759" mass="88944">EKYIIMLRKLFELLSKLKFKMPSHQSKSPENESKFHKIISGRIEKPTKEINEIGKIIEKKQDRKPVLRKYAMLLAYQGKNYFGMQIQKDQNTIERMIFEGLYKCGFITEQQKKDPYSFYFQRAARTDRAVSAAKQVCSMFLLRDLNVQVDGHVKMNEHMPPDIRILGFRVATKNFHCQKDCSSRTYSYTVPSYTFAPVNELTNEKYRITEDRIKEINEILSIYKGTHNFYNYTSRRDSSDKSCFRYIIDFYTGEPFIYKDPIHNKDHEFITLYVQGQSFMLHQIRKMIGMIIAVLRGFTFKSEIQRSFETERMDVPRAPGLGLVLEKVHYTNYDKKWGKSHPTLDNWGEEIEEEVKKLKTTLVYKEILDTECFKFSMMQWLTDLDKHTFTTDPTIEDVRTEDLTGTQKARIILQTNSKDTEETVNSDISKNKETTRFSVLILYLGKIIMLRREARLRREYALRKITEEKHKTLESKRERVRQALQNNTPIPSDLKNEAIDLIKDIEWGDEENALDDEYRWAGVTDPKVVITTSRDPSSKLKQFAAEMRLMFPNAQRINRGGYDIKTLVQACRVNDVTDIIVLSETRGVPDGLVVSHLPYGPTCFFNICNVVLRHDIPDAIKVSEQYPHLIFNKMNSKIGKRVTSILKHLFPVPKPNSKRIITFSNSDDYISFRHHNYSKEAKGQIELTEVGPRFEMKPYSIKLGTLENIVASKTEWVLRPYMRSARHRQILSLNDDEEQELEEAKAAEEKKKEKNEKKM</sequence>
<dbReference type="FunFam" id="3.30.70.660:FF:000002">
    <property type="entry name" value="tRNA pseudouridine synthase"/>
    <property type="match status" value="1"/>
</dbReference>
<feature type="compositionally biased region" description="Basic and acidic residues" evidence="20">
    <location>
        <begin position="742"/>
        <end position="759"/>
    </location>
</feature>
<evidence type="ECO:0000256" key="7">
    <source>
        <dbReference type="ARBA" id="ARBA00023242"/>
    </source>
</evidence>
<evidence type="ECO:0000256" key="2">
    <source>
        <dbReference type="ARBA" id="ARBA00004123"/>
    </source>
</evidence>
<dbReference type="GO" id="GO:0006364">
    <property type="term" value="P:rRNA processing"/>
    <property type="evidence" value="ECO:0007669"/>
    <property type="project" value="InterPro"/>
</dbReference>
<dbReference type="InterPro" id="IPR020103">
    <property type="entry name" value="PsdUridine_synth_cat_dom_sf"/>
</dbReference>
<evidence type="ECO:0000256" key="17">
    <source>
        <dbReference type="ARBA" id="ARBA00081344"/>
    </source>
</evidence>
<comment type="catalytic activity">
    <reaction evidence="9">
        <text>uridine(38/39/40) in tRNA = pseudouridine(38/39/40) in tRNA</text>
        <dbReference type="Rhea" id="RHEA:22376"/>
        <dbReference type="Rhea" id="RHEA-COMP:10085"/>
        <dbReference type="Rhea" id="RHEA-COMP:10087"/>
        <dbReference type="ChEBI" id="CHEBI:65314"/>
        <dbReference type="ChEBI" id="CHEBI:65315"/>
        <dbReference type="EC" id="5.4.99.12"/>
    </reaction>
</comment>
<evidence type="ECO:0000313" key="23">
    <source>
        <dbReference type="WBParaSite" id="TCONS_00010830.p1"/>
    </source>
</evidence>
<keyword evidence="6" id="KW-0413">Isomerase</keyword>
<evidence type="ECO:0000256" key="5">
    <source>
        <dbReference type="ARBA" id="ARBA00022694"/>
    </source>
</evidence>
<evidence type="ECO:0000256" key="6">
    <source>
        <dbReference type="ARBA" id="ARBA00023235"/>
    </source>
</evidence>
<dbReference type="InterPro" id="IPR020094">
    <property type="entry name" value="TruA/RsuA/RluB/E/F_N"/>
</dbReference>
<dbReference type="GO" id="GO:0034457">
    <property type="term" value="C:Mpp10 complex"/>
    <property type="evidence" value="ECO:0007669"/>
    <property type="project" value="TreeGrafter"/>
</dbReference>
<keyword evidence="22" id="KW-1185">Reference proteome</keyword>
<dbReference type="EC" id="5.4.99.12" evidence="12"/>
<dbReference type="GO" id="GO:0006397">
    <property type="term" value="P:mRNA processing"/>
    <property type="evidence" value="ECO:0007669"/>
    <property type="project" value="UniProtKB-KW"/>
</dbReference>
<evidence type="ECO:0000256" key="13">
    <source>
        <dbReference type="ARBA" id="ARBA00068582"/>
    </source>
</evidence>
<evidence type="ECO:0000259" key="21">
    <source>
        <dbReference type="PROSITE" id="PS50833"/>
    </source>
</evidence>
<dbReference type="InterPro" id="IPR001406">
    <property type="entry name" value="PsdUridine_synth_TruA"/>
</dbReference>
<evidence type="ECO:0000256" key="3">
    <source>
        <dbReference type="ARBA" id="ARBA00009375"/>
    </source>
</evidence>
<evidence type="ECO:0000256" key="14">
    <source>
        <dbReference type="ARBA" id="ARBA00075153"/>
    </source>
</evidence>
<dbReference type="SUPFAM" id="SSF55120">
    <property type="entry name" value="Pseudouridine synthase"/>
    <property type="match status" value="1"/>
</dbReference>
<dbReference type="AlphaFoldDB" id="A0AAF5DEF0"/>
<comment type="catalytic activity">
    <reaction evidence="1">
        <text>a uridine in mRNA = a pseudouridine in mRNA</text>
        <dbReference type="Rhea" id="RHEA:56644"/>
        <dbReference type="Rhea" id="RHEA-COMP:14658"/>
        <dbReference type="Rhea" id="RHEA-COMP:14659"/>
        <dbReference type="ChEBI" id="CHEBI:65314"/>
        <dbReference type="ChEBI" id="CHEBI:65315"/>
    </reaction>
</comment>
<dbReference type="PANTHER" id="PTHR22734:SF2">
    <property type="entry name" value="U3 SMALL NUCLEOLAR RIBONUCLEOPROTEIN PROTEIN IMP4"/>
    <property type="match status" value="1"/>
</dbReference>
<dbReference type="SUPFAM" id="SSF52954">
    <property type="entry name" value="Class II aaRS ABD-related"/>
    <property type="match status" value="1"/>
</dbReference>
<evidence type="ECO:0000256" key="9">
    <source>
        <dbReference type="ARBA" id="ARBA00052184"/>
    </source>
</evidence>
<evidence type="ECO:0000256" key="12">
    <source>
        <dbReference type="ARBA" id="ARBA00066509"/>
    </source>
</evidence>
<feature type="region of interest" description="Disordered" evidence="20">
    <location>
        <begin position="734"/>
        <end position="759"/>
    </location>
</feature>
<dbReference type="Pfam" id="PF04427">
    <property type="entry name" value="Brix"/>
    <property type="match status" value="1"/>
</dbReference>
<dbReference type="Gene3D" id="3.30.70.660">
    <property type="entry name" value="Pseudouridine synthase I, catalytic domain, C-terminal subdomain"/>
    <property type="match status" value="1"/>
</dbReference>
<dbReference type="WBParaSite" id="TCONS_00010830.p1">
    <property type="protein sequence ID" value="TCONS_00010830.p1"/>
    <property type="gene ID" value="XLOC_004539"/>
</dbReference>
<comment type="catalytic activity">
    <reaction evidence="8">
        <text>a uridine in tRNA = a pseudouridine in tRNA</text>
        <dbReference type="Rhea" id="RHEA:54572"/>
        <dbReference type="Rhea" id="RHEA-COMP:13339"/>
        <dbReference type="Rhea" id="RHEA-COMP:13934"/>
        <dbReference type="ChEBI" id="CHEBI:65314"/>
        <dbReference type="ChEBI" id="CHEBI:65315"/>
    </reaction>
</comment>
<dbReference type="InterPro" id="IPR044281">
    <property type="entry name" value="IMP4/RPF1"/>
</dbReference>
<dbReference type="GO" id="GO:0032040">
    <property type="term" value="C:small-subunit processome"/>
    <property type="evidence" value="ECO:0007669"/>
    <property type="project" value="UniProtKB-ARBA"/>
</dbReference>
<comment type="function">
    <text evidence="10">Pseudouridylate synthase that catalyzes pseudouridylation of tRNAs and mRNAs. Acts on positions 27/28 in the anticodon stem and also positions 34 and 36 in the anticodon of an intron containing tRNA. Also catalyzes pseudouridylation of mRNAs: mediates pseudouridylation of mRNAs with the consensus sequence 5'-UGUAG-3'. Acts as a regulator of pre-mRNA splicing by mediating pseudouridylation of pre-mRNAs at locations associated with alternatively spliced regions. Pseudouridylation of pre-mRNAs near splice sites directly regulates mRNA splicing and mRNA 3'-end processing. Involved in regulation of nuclear receptor activity through pseudouridylation of SRA1 mRNA.</text>
</comment>
<evidence type="ECO:0000256" key="8">
    <source>
        <dbReference type="ARBA" id="ARBA00036943"/>
    </source>
</evidence>
<dbReference type="GO" id="GO:0042274">
    <property type="term" value="P:ribosomal small subunit biogenesis"/>
    <property type="evidence" value="ECO:0007669"/>
    <property type="project" value="UniProtKB-ARBA"/>
</dbReference>
<keyword evidence="5" id="KW-0819">tRNA processing</keyword>
<dbReference type="PROSITE" id="PS50833">
    <property type="entry name" value="BRIX"/>
    <property type="match status" value="1"/>
</dbReference>
<accession>A0AAF5DEF0</accession>
<dbReference type="GO" id="GO:0030515">
    <property type="term" value="F:snoRNA binding"/>
    <property type="evidence" value="ECO:0007669"/>
    <property type="project" value="TreeGrafter"/>
</dbReference>
<dbReference type="Gene3D" id="3.30.70.580">
    <property type="entry name" value="Pseudouridine synthase I, catalytic domain, N-terminal subdomain"/>
    <property type="match status" value="1"/>
</dbReference>
<dbReference type="CDD" id="cd02568">
    <property type="entry name" value="PseudoU_synth_PUS1_PUS2"/>
    <property type="match status" value="1"/>
</dbReference>
<comment type="similarity">
    <text evidence="3">Belongs to the tRNA pseudouridine synthase TruA family.</text>
</comment>
<organism evidence="22 23">
    <name type="scientific">Strongyloides stercoralis</name>
    <name type="common">Threadworm</name>
    <dbReference type="NCBI Taxonomy" id="6248"/>
    <lineage>
        <taxon>Eukaryota</taxon>
        <taxon>Metazoa</taxon>
        <taxon>Ecdysozoa</taxon>
        <taxon>Nematoda</taxon>
        <taxon>Chromadorea</taxon>
        <taxon>Rhabditida</taxon>
        <taxon>Tylenchina</taxon>
        <taxon>Panagrolaimomorpha</taxon>
        <taxon>Strongyloidoidea</taxon>
        <taxon>Strongyloididae</taxon>
        <taxon>Strongyloides</taxon>
    </lineage>
</organism>